<dbReference type="NCBIfam" id="NF002937">
    <property type="entry name" value="PRK03584.1"/>
    <property type="match status" value="1"/>
</dbReference>
<dbReference type="NCBIfam" id="TIGR01217">
    <property type="entry name" value="ac_ac_CoA_syn"/>
    <property type="match status" value="1"/>
</dbReference>
<evidence type="ECO:0000256" key="2">
    <source>
        <dbReference type="ARBA" id="ARBA00022598"/>
    </source>
</evidence>
<dbReference type="InterPro" id="IPR045851">
    <property type="entry name" value="AMP-bd_C_sf"/>
</dbReference>
<keyword evidence="2 8" id="KW-0436">Ligase</keyword>
<feature type="domain" description="AMP-binding enzyme C-terminal" evidence="6">
    <location>
        <begin position="524"/>
        <end position="600"/>
    </location>
</feature>
<protein>
    <submittedName>
        <fullName evidence="8">Acetoacetate--CoA ligase</fullName>
        <ecNumber evidence="8">6.2.1.16</ecNumber>
    </submittedName>
</protein>
<name>A0ABV9YSB3_9PSEU</name>
<evidence type="ECO:0000259" key="6">
    <source>
        <dbReference type="Pfam" id="PF13193"/>
    </source>
</evidence>
<evidence type="ECO:0000256" key="4">
    <source>
        <dbReference type="ARBA" id="ARBA00022840"/>
    </source>
</evidence>
<dbReference type="SUPFAM" id="SSF56801">
    <property type="entry name" value="Acetyl-CoA synthetase-like"/>
    <property type="match status" value="1"/>
</dbReference>
<dbReference type="InterPro" id="IPR000873">
    <property type="entry name" value="AMP-dep_synth/lig_dom"/>
</dbReference>
<dbReference type="Pfam" id="PF13193">
    <property type="entry name" value="AMP-binding_C"/>
    <property type="match status" value="1"/>
</dbReference>
<comment type="similarity">
    <text evidence="1">Belongs to the ATP-dependent AMP-binding enzyme family.</text>
</comment>
<dbReference type="InterPro" id="IPR020845">
    <property type="entry name" value="AMP-binding_CS"/>
</dbReference>
<dbReference type="PANTHER" id="PTHR42921">
    <property type="entry name" value="ACETOACETYL-COA SYNTHETASE"/>
    <property type="match status" value="1"/>
</dbReference>
<feature type="domain" description="AMP-dependent synthetase/ligase" evidence="5">
    <location>
        <begin position="90"/>
        <end position="457"/>
    </location>
</feature>
<dbReference type="InterPro" id="IPR025110">
    <property type="entry name" value="AMP-bd_C"/>
</dbReference>
<sequence>MTVIPGAAPPDGTAIGQFVAWLAERGCDVASYDELWRWSVSDLDGFWAAIAEYYRVEGLSDEVLASRDMPGAQWFPGSAINYAAPMLGGDPDATAVIAYSQTREKFELTSGELADQVARCRAGLVVLGVGRDDRVVGFLPNIPEALVAFLACASLGAVWASCAPEFGARSVVDRFAQIEPTVLLTIGGYTYGDKPIDKSDDVAAIRAALPTVRHVVAVPYGPVEVPDALTWAELLAEPGELAFQPVPFDHPLYVLFSSGTTGLPKAIVHGHGGILLEHYKNHALALDLRPGDRFLWFTTTAWTMWNILISGLLHRAAIVVVDGNFLYPDLTEQWRIAADARVTQLGTSPGYLMACRKAGIEPAAGRDLSAIRTLGITGAPLPEEGFDWASEQLGAGVLVNSMSGGTDICSGFVAGNPWLPLARGELAGPCLGVDVTVFDEAGHEVVDEVGELVIREPMPSMPVRFWNDEGDERYLESYFDVFPGVWRHGDWAIRTSRGSFVITGRSDATLNRGGVRLGTAEFYSVVEELPEVVDSLVVHLEDAAGGPGQLLLFVVPAEGTEVDDDLRRRVRAALRRELSPRHVPDAIEAVPAIPRTMTGKKLEKPVKQILGGRPVEEVVSPGAVQDADALGAFARFGQRAR</sequence>
<dbReference type="Pfam" id="PF00501">
    <property type="entry name" value="AMP-binding"/>
    <property type="match status" value="1"/>
</dbReference>
<organism evidence="8 9">
    <name type="scientific">Actinomycetospora atypica</name>
    <dbReference type="NCBI Taxonomy" id="1290095"/>
    <lineage>
        <taxon>Bacteria</taxon>
        <taxon>Bacillati</taxon>
        <taxon>Actinomycetota</taxon>
        <taxon>Actinomycetes</taxon>
        <taxon>Pseudonocardiales</taxon>
        <taxon>Pseudonocardiaceae</taxon>
        <taxon>Actinomycetospora</taxon>
    </lineage>
</organism>
<evidence type="ECO:0000313" key="9">
    <source>
        <dbReference type="Proteomes" id="UP001595947"/>
    </source>
</evidence>
<accession>A0ABV9YSB3</accession>
<comment type="caution">
    <text evidence="8">The sequence shown here is derived from an EMBL/GenBank/DDBJ whole genome shotgun (WGS) entry which is preliminary data.</text>
</comment>
<reference evidence="9" key="1">
    <citation type="journal article" date="2019" name="Int. J. Syst. Evol. Microbiol.">
        <title>The Global Catalogue of Microorganisms (GCM) 10K type strain sequencing project: providing services to taxonomists for standard genome sequencing and annotation.</title>
        <authorList>
            <consortium name="The Broad Institute Genomics Platform"/>
            <consortium name="The Broad Institute Genome Sequencing Center for Infectious Disease"/>
            <person name="Wu L."/>
            <person name="Ma J."/>
        </authorList>
    </citation>
    <scope>NUCLEOTIDE SEQUENCE [LARGE SCALE GENOMIC DNA]</scope>
    <source>
        <strain evidence="9">CGMCC 4.7093</strain>
    </source>
</reference>
<dbReference type="PANTHER" id="PTHR42921:SF1">
    <property type="entry name" value="ACETOACETYL-COA SYNTHETASE"/>
    <property type="match status" value="1"/>
</dbReference>
<evidence type="ECO:0000256" key="3">
    <source>
        <dbReference type="ARBA" id="ARBA00022741"/>
    </source>
</evidence>
<evidence type="ECO:0000259" key="5">
    <source>
        <dbReference type="Pfam" id="PF00501"/>
    </source>
</evidence>
<dbReference type="EMBL" id="JBHSIV010000044">
    <property type="protein sequence ID" value="MFC5065735.1"/>
    <property type="molecule type" value="Genomic_DNA"/>
</dbReference>
<dbReference type="InterPro" id="IPR042099">
    <property type="entry name" value="ANL_N_sf"/>
</dbReference>
<dbReference type="Gene3D" id="3.40.50.12780">
    <property type="entry name" value="N-terminal domain of ligase-like"/>
    <property type="match status" value="1"/>
</dbReference>
<keyword evidence="4" id="KW-0067">ATP-binding</keyword>
<dbReference type="Proteomes" id="UP001595947">
    <property type="component" value="Unassembled WGS sequence"/>
</dbReference>
<evidence type="ECO:0000259" key="7">
    <source>
        <dbReference type="Pfam" id="PF16177"/>
    </source>
</evidence>
<dbReference type="InterPro" id="IPR032387">
    <property type="entry name" value="ACAS_N"/>
</dbReference>
<feature type="domain" description="Acetyl-coenzyme A synthetase N-terminal" evidence="7">
    <location>
        <begin position="32"/>
        <end position="83"/>
    </location>
</feature>
<dbReference type="Gene3D" id="3.30.300.30">
    <property type="match status" value="1"/>
</dbReference>
<evidence type="ECO:0000313" key="8">
    <source>
        <dbReference type="EMBL" id="MFC5065735.1"/>
    </source>
</evidence>
<evidence type="ECO:0000256" key="1">
    <source>
        <dbReference type="ARBA" id="ARBA00006432"/>
    </source>
</evidence>
<dbReference type="InterPro" id="IPR005914">
    <property type="entry name" value="Acac_CoA_synth"/>
</dbReference>
<dbReference type="PROSITE" id="PS00455">
    <property type="entry name" value="AMP_BINDING"/>
    <property type="match status" value="1"/>
</dbReference>
<proteinExistence type="inferred from homology"/>
<dbReference type="Pfam" id="PF16177">
    <property type="entry name" value="ACAS_N"/>
    <property type="match status" value="1"/>
</dbReference>
<keyword evidence="3" id="KW-0547">Nucleotide-binding</keyword>
<dbReference type="GO" id="GO:0030729">
    <property type="term" value="F:acetoacetate-CoA ligase activity"/>
    <property type="evidence" value="ECO:0007669"/>
    <property type="project" value="UniProtKB-EC"/>
</dbReference>
<dbReference type="EC" id="6.2.1.16" evidence="8"/>
<keyword evidence="9" id="KW-1185">Reference proteome</keyword>
<gene>
    <name evidence="8" type="ORF">ACFPBZ_26200</name>
</gene>
<dbReference type="RefSeq" id="WP_378039055.1">
    <property type="nucleotide sequence ID" value="NZ_JBHSIV010000044.1"/>
</dbReference>